<keyword evidence="3" id="KW-0804">Transcription</keyword>
<dbReference type="Pfam" id="PF12833">
    <property type="entry name" value="HTH_18"/>
    <property type="match status" value="1"/>
</dbReference>
<reference evidence="5 6" key="1">
    <citation type="submission" date="2016-01" db="EMBL/GenBank/DDBJ databases">
        <authorList>
            <person name="Oliw E.H."/>
        </authorList>
    </citation>
    <scope>NUCLEOTIDE SEQUENCE [LARGE SCALE GENOMIC DNA]</scope>
    <source>
        <strain evidence="5">LMG 22029</strain>
    </source>
</reference>
<evidence type="ECO:0000256" key="1">
    <source>
        <dbReference type="ARBA" id="ARBA00023015"/>
    </source>
</evidence>
<sequence>MKTDLNCSLAVPELHWRQRPVLRPQEQDFRVTLTKWSLDQPRQPLEFKHELTDGTHTITINRSVSAGRFLFGKKEVALSNVPTYSNLLVPPGEVTRIVFTEAAQAYRLYLSQALLAECHEHIFETPTHGDIVLSNVTFLDDGPARHLIQAMLEINEGDFSVNHLILDSISLAIASRCVSLNSRKSSTKARISPLAKWRLRRVTDYIDAHLFDQIYLFDLSNVAGLTRMHFSTQFRLATGVTPNEYVLRIKIGRAQQLIRETSLSLLDISAMLGFKSQSHFTLVFKKIVGHTPARWRASSK</sequence>
<accession>A0A158EN01</accession>
<dbReference type="InterPro" id="IPR050204">
    <property type="entry name" value="AraC_XylS_family_regulators"/>
</dbReference>
<dbReference type="PROSITE" id="PS01124">
    <property type="entry name" value="HTH_ARAC_FAMILY_2"/>
    <property type="match status" value="1"/>
</dbReference>
<dbReference type="PANTHER" id="PTHR46796">
    <property type="entry name" value="HTH-TYPE TRANSCRIPTIONAL ACTIVATOR RHAS-RELATED"/>
    <property type="match status" value="1"/>
</dbReference>
<name>A0A158EN01_CABSO</name>
<dbReference type="InterPro" id="IPR009057">
    <property type="entry name" value="Homeodomain-like_sf"/>
</dbReference>
<evidence type="ECO:0000259" key="4">
    <source>
        <dbReference type="PROSITE" id="PS01124"/>
    </source>
</evidence>
<dbReference type="RefSeq" id="WP_060816630.1">
    <property type="nucleotide sequence ID" value="NZ_FCOC02000001.1"/>
</dbReference>
<dbReference type="Gene3D" id="1.10.10.60">
    <property type="entry name" value="Homeodomain-like"/>
    <property type="match status" value="2"/>
</dbReference>
<dbReference type="Proteomes" id="UP000054893">
    <property type="component" value="Unassembled WGS sequence"/>
</dbReference>
<dbReference type="InterPro" id="IPR020449">
    <property type="entry name" value="Tscrpt_reg_AraC-type_HTH"/>
</dbReference>
<dbReference type="PANTHER" id="PTHR46796:SF14">
    <property type="entry name" value="TRANSCRIPTIONAL REGULATORY PROTEIN"/>
    <property type="match status" value="1"/>
</dbReference>
<dbReference type="SMART" id="SM00342">
    <property type="entry name" value="HTH_ARAC"/>
    <property type="match status" value="1"/>
</dbReference>
<evidence type="ECO:0000256" key="3">
    <source>
        <dbReference type="ARBA" id="ARBA00023163"/>
    </source>
</evidence>
<dbReference type="InterPro" id="IPR018060">
    <property type="entry name" value="HTH_AraC"/>
</dbReference>
<evidence type="ECO:0000256" key="2">
    <source>
        <dbReference type="ARBA" id="ARBA00023125"/>
    </source>
</evidence>
<keyword evidence="1" id="KW-0805">Transcription regulation</keyword>
<dbReference type="PRINTS" id="PR00032">
    <property type="entry name" value="HTHARAC"/>
</dbReference>
<dbReference type="PROSITE" id="PS00041">
    <property type="entry name" value="HTH_ARAC_FAMILY_1"/>
    <property type="match status" value="1"/>
</dbReference>
<feature type="domain" description="HTH araC/xylS-type" evidence="4">
    <location>
        <begin position="200"/>
        <end position="298"/>
    </location>
</feature>
<dbReference type="InterPro" id="IPR018062">
    <property type="entry name" value="HTH_AraC-typ_CS"/>
</dbReference>
<keyword evidence="2" id="KW-0238">DNA-binding</keyword>
<evidence type="ECO:0000313" key="6">
    <source>
        <dbReference type="Proteomes" id="UP000054893"/>
    </source>
</evidence>
<dbReference type="EMBL" id="FCOC02000001">
    <property type="protein sequence ID" value="SAL08935.1"/>
    <property type="molecule type" value="Genomic_DNA"/>
</dbReference>
<dbReference type="AlphaFoldDB" id="A0A158EN01"/>
<dbReference type="SUPFAM" id="SSF46689">
    <property type="entry name" value="Homeodomain-like"/>
    <property type="match status" value="2"/>
</dbReference>
<protein>
    <submittedName>
        <fullName evidence="5">AraC family transcriptional regulator</fullName>
    </submittedName>
</protein>
<organism evidence="5 6">
    <name type="scientific">Caballeronia sordidicola</name>
    <name type="common">Burkholderia sordidicola</name>
    <dbReference type="NCBI Taxonomy" id="196367"/>
    <lineage>
        <taxon>Bacteria</taxon>
        <taxon>Pseudomonadati</taxon>
        <taxon>Pseudomonadota</taxon>
        <taxon>Betaproteobacteria</taxon>
        <taxon>Burkholderiales</taxon>
        <taxon>Burkholderiaceae</taxon>
        <taxon>Caballeronia</taxon>
    </lineage>
</organism>
<dbReference type="GO" id="GO:0003700">
    <property type="term" value="F:DNA-binding transcription factor activity"/>
    <property type="evidence" value="ECO:0007669"/>
    <property type="project" value="InterPro"/>
</dbReference>
<evidence type="ECO:0000313" key="5">
    <source>
        <dbReference type="EMBL" id="SAL08935.1"/>
    </source>
</evidence>
<proteinExistence type="predicted"/>
<dbReference type="OrthoDB" id="9816344at2"/>
<dbReference type="GO" id="GO:0043565">
    <property type="term" value="F:sequence-specific DNA binding"/>
    <property type="evidence" value="ECO:0007669"/>
    <property type="project" value="InterPro"/>
</dbReference>
<gene>
    <name evidence="5" type="ORF">AWB64_00033</name>
</gene>